<evidence type="ECO:0000313" key="1">
    <source>
        <dbReference type="EMBL" id="CEG19312.1"/>
    </source>
</evidence>
<protein>
    <submittedName>
        <fullName evidence="1">Uncharacterized protein</fullName>
    </submittedName>
</protein>
<organism evidence="1 2">
    <name type="scientific">Ceraceosorus bombacis</name>
    <dbReference type="NCBI Taxonomy" id="401625"/>
    <lineage>
        <taxon>Eukaryota</taxon>
        <taxon>Fungi</taxon>
        <taxon>Dikarya</taxon>
        <taxon>Basidiomycota</taxon>
        <taxon>Ustilaginomycotina</taxon>
        <taxon>Exobasidiomycetes</taxon>
        <taxon>Ceraceosorales</taxon>
        <taxon>Ceraceosoraceae</taxon>
        <taxon>Ceraceosorus</taxon>
    </lineage>
</organism>
<accession>A0A0P1A3H2</accession>
<name>A0A0P1A3H2_9BASI</name>
<dbReference type="Proteomes" id="UP000054845">
    <property type="component" value="Unassembled WGS sequence"/>
</dbReference>
<proteinExistence type="predicted"/>
<evidence type="ECO:0000313" key="2">
    <source>
        <dbReference type="Proteomes" id="UP000054845"/>
    </source>
</evidence>
<sequence length="66" mass="7176">MAASVVGVDEVKSRDSTPAESGMLTQYLSMFLRLVIAVDMSATVRMAASEDPWRPQSGRNDLVDLC</sequence>
<dbReference type="AlphaFoldDB" id="A0A0P1A3H2"/>
<dbReference type="OrthoDB" id="10547713at2759"/>
<keyword evidence="2" id="KW-1185">Reference proteome</keyword>
<dbReference type="EMBL" id="CCYA01000013">
    <property type="protein sequence ID" value="CEG19312.1"/>
    <property type="molecule type" value="Genomic_DNA"/>
</dbReference>
<reference evidence="1 2" key="1">
    <citation type="submission" date="2014-09" db="EMBL/GenBank/DDBJ databases">
        <authorList>
            <person name="Magalhaes I.L.F."/>
            <person name="Oliveira U."/>
            <person name="Santos F.R."/>
            <person name="Vidigal T.H.D.A."/>
            <person name="Brescovit A.D."/>
            <person name="Santos A.J."/>
        </authorList>
    </citation>
    <scope>NUCLEOTIDE SEQUENCE [LARGE SCALE GENOMIC DNA]</scope>
</reference>